<dbReference type="RefSeq" id="WP_213518710.1">
    <property type="nucleotide sequence ID" value="NZ_BOSE01000008.1"/>
</dbReference>
<keyword evidence="2" id="KW-1185">Reference proteome</keyword>
<protein>
    <submittedName>
        <fullName evidence="1">Uncharacterized protein</fullName>
    </submittedName>
</protein>
<organism evidence="1 2">
    <name type="scientific">Paenibacillus montaniterrae</name>
    <dbReference type="NCBI Taxonomy" id="429341"/>
    <lineage>
        <taxon>Bacteria</taxon>
        <taxon>Bacillati</taxon>
        <taxon>Bacillota</taxon>
        <taxon>Bacilli</taxon>
        <taxon>Bacillales</taxon>
        <taxon>Paenibacillaceae</taxon>
        <taxon>Paenibacillus</taxon>
    </lineage>
</organism>
<reference evidence="1" key="1">
    <citation type="submission" date="2021-03" db="EMBL/GenBank/DDBJ databases">
        <title>Antimicrobial resistance genes in bacteria isolated from Japanese honey, and their potential for conferring macrolide and lincosamide resistance in the American foulbrood pathogen Paenibacillus larvae.</title>
        <authorList>
            <person name="Okamoto M."/>
            <person name="Kumagai M."/>
            <person name="Kanamori H."/>
            <person name="Takamatsu D."/>
        </authorList>
    </citation>
    <scope>NUCLEOTIDE SEQUENCE</scope>
    <source>
        <strain evidence="1">J40TS1</strain>
    </source>
</reference>
<evidence type="ECO:0000313" key="2">
    <source>
        <dbReference type="Proteomes" id="UP000683139"/>
    </source>
</evidence>
<accession>A0A919YRJ4</accession>
<dbReference type="EMBL" id="BOSE01000008">
    <property type="protein sequence ID" value="GIP18375.1"/>
    <property type="molecule type" value="Genomic_DNA"/>
</dbReference>
<dbReference type="AlphaFoldDB" id="A0A919YRJ4"/>
<name>A0A919YRJ4_9BACL</name>
<comment type="caution">
    <text evidence="1">The sequence shown here is derived from an EMBL/GenBank/DDBJ whole genome shotgun (WGS) entry which is preliminary data.</text>
</comment>
<evidence type="ECO:0000313" key="1">
    <source>
        <dbReference type="EMBL" id="GIP18375.1"/>
    </source>
</evidence>
<proteinExistence type="predicted"/>
<sequence>MDYTGLLAILGTLSGIALGWIGKARQAKQDARSSGERDASMRIDVEYIKRGVDDVRVEQKLQGQRFDALSERVTRVEESTKHAHTRIDRIESET</sequence>
<dbReference type="Proteomes" id="UP000683139">
    <property type="component" value="Unassembled WGS sequence"/>
</dbReference>
<gene>
    <name evidence="1" type="ORF">J40TS1_40170</name>
</gene>